<feature type="domain" description="HTH araC/xylS-type" evidence="4">
    <location>
        <begin position="190"/>
        <end position="288"/>
    </location>
</feature>
<protein>
    <submittedName>
        <fullName evidence="5">Transcriptional regulator, AraC family</fullName>
    </submittedName>
</protein>
<dbReference type="SMART" id="SM00342">
    <property type="entry name" value="HTH_ARAC"/>
    <property type="match status" value="1"/>
</dbReference>
<dbReference type="GO" id="GO:0043565">
    <property type="term" value="F:sequence-specific DNA binding"/>
    <property type="evidence" value="ECO:0007669"/>
    <property type="project" value="InterPro"/>
</dbReference>
<dbReference type="AlphaFoldDB" id="A0A160U2M3"/>
<dbReference type="EMBL" id="CZQD01000031">
    <property type="protein sequence ID" value="CUS56679.1"/>
    <property type="molecule type" value="Genomic_DNA"/>
</dbReference>
<dbReference type="PROSITE" id="PS01124">
    <property type="entry name" value="HTH_ARAC_FAMILY_2"/>
    <property type="match status" value="1"/>
</dbReference>
<dbReference type="InterPro" id="IPR032783">
    <property type="entry name" value="AraC_lig"/>
</dbReference>
<proteinExistence type="predicted"/>
<dbReference type="Gene3D" id="1.10.10.60">
    <property type="entry name" value="Homeodomain-like"/>
    <property type="match status" value="2"/>
</dbReference>
<dbReference type="GO" id="GO:0003700">
    <property type="term" value="F:DNA-binding transcription factor activity"/>
    <property type="evidence" value="ECO:0007669"/>
    <property type="project" value="InterPro"/>
</dbReference>
<dbReference type="Pfam" id="PF12833">
    <property type="entry name" value="HTH_18"/>
    <property type="match status" value="1"/>
</dbReference>
<dbReference type="PANTHER" id="PTHR46796">
    <property type="entry name" value="HTH-TYPE TRANSCRIPTIONAL ACTIVATOR RHAS-RELATED"/>
    <property type="match status" value="1"/>
</dbReference>
<dbReference type="PANTHER" id="PTHR46796:SF7">
    <property type="entry name" value="ARAC FAMILY TRANSCRIPTIONAL REGULATOR"/>
    <property type="match status" value="1"/>
</dbReference>
<dbReference type="PROSITE" id="PS00041">
    <property type="entry name" value="HTH_ARAC_FAMILY_1"/>
    <property type="match status" value="1"/>
</dbReference>
<name>A0A160U2M3_9ZZZZ</name>
<dbReference type="InterPro" id="IPR018060">
    <property type="entry name" value="HTH_AraC"/>
</dbReference>
<dbReference type="InterPro" id="IPR018062">
    <property type="entry name" value="HTH_AraC-typ_CS"/>
</dbReference>
<gene>
    <name evidence="5" type="ORF">MGWOODY_Hyp266</name>
</gene>
<organism evidence="5">
    <name type="scientific">hydrothermal vent metagenome</name>
    <dbReference type="NCBI Taxonomy" id="652676"/>
    <lineage>
        <taxon>unclassified sequences</taxon>
        <taxon>metagenomes</taxon>
        <taxon>ecological metagenomes</taxon>
    </lineage>
</organism>
<evidence type="ECO:0000256" key="1">
    <source>
        <dbReference type="ARBA" id="ARBA00023015"/>
    </source>
</evidence>
<evidence type="ECO:0000259" key="4">
    <source>
        <dbReference type="PROSITE" id="PS01124"/>
    </source>
</evidence>
<dbReference type="InterPro" id="IPR050204">
    <property type="entry name" value="AraC_XylS_family_regulators"/>
</dbReference>
<reference evidence="5" key="1">
    <citation type="submission" date="2015-10" db="EMBL/GenBank/DDBJ databases">
        <authorList>
            <person name="Gilbert D.G."/>
        </authorList>
    </citation>
    <scope>NUCLEOTIDE SEQUENCE</scope>
</reference>
<evidence type="ECO:0000256" key="3">
    <source>
        <dbReference type="ARBA" id="ARBA00023163"/>
    </source>
</evidence>
<sequence length="296" mass="32486">MDEIGSIVMPHVQHVIPFHVMIDGDAWAWSAAGDTEPQTLRSGEIMILPQGAEHFIASDQKPNMIPKVDVEPYRDAAKRVTPYNHVQIGGDGRPATFVCGYFGCDARPFNPLLSALPGMMIVRPTDSTWALMQNLIVSALDEDERPEAGSQTVLAKLSELMFVQTLRHYIETLSEDSVGWISGLRDERVGAVLRLIHTRPAEPWTLDKLAKEAGMSRSALADRFAAYTGEPPSRYLTRWRMQLASSLLSNSSVSIAEAAETVGYSSEAAFKRAFKKHVGETPGRARRASPPAIGQA</sequence>
<evidence type="ECO:0000256" key="2">
    <source>
        <dbReference type="ARBA" id="ARBA00023125"/>
    </source>
</evidence>
<accession>A0A160U2M3</accession>
<keyword evidence="2" id="KW-0238">DNA-binding</keyword>
<keyword evidence="1" id="KW-0805">Transcription regulation</keyword>
<dbReference type="SUPFAM" id="SSF46689">
    <property type="entry name" value="Homeodomain-like"/>
    <property type="match status" value="2"/>
</dbReference>
<keyword evidence="3" id="KW-0804">Transcription</keyword>
<dbReference type="Pfam" id="PF12852">
    <property type="entry name" value="Cupin_6"/>
    <property type="match status" value="1"/>
</dbReference>
<dbReference type="InterPro" id="IPR020449">
    <property type="entry name" value="Tscrpt_reg_AraC-type_HTH"/>
</dbReference>
<evidence type="ECO:0000313" key="5">
    <source>
        <dbReference type="EMBL" id="CUS56679.1"/>
    </source>
</evidence>
<dbReference type="InterPro" id="IPR009057">
    <property type="entry name" value="Homeodomain-like_sf"/>
</dbReference>
<dbReference type="PRINTS" id="PR00032">
    <property type="entry name" value="HTHARAC"/>
</dbReference>